<dbReference type="AlphaFoldDB" id="A0A371CSQ0"/>
<evidence type="ECO:0000313" key="1">
    <source>
        <dbReference type="EMBL" id="RDX43311.1"/>
    </source>
</evidence>
<keyword evidence="2" id="KW-1185">Reference proteome</keyword>
<reference evidence="1 2" key="1">
    <citation type="journal article" date="2018" name="Biotechnol. Biofuels">
        <title>Integrative visual omics of the white-rot fungus Polyporus brumalis exposes the biotechnological potential of its oxidative enzymes for delignifying raw plant biomass.</title>
        <authorList>
            <person name="Miyauchi S."/>
            <person name="Rancon A."/>
            <person name="Drula E."/>
            <person name="Hage H."/>
            <person name="Chaduli D."/>
            <person name="Favel A."/>
            <person name="Grisel S."/>
            <person name="Henrissat B."/>
            <person name="Herpoel-Gimbert I."/>
            <person name="Ruiz-Duenas F.J."/>
            <person name="Chevret D."/>
            <person name="Hainaut M."/>
            <person name="Lin J."/>
            <person name="Wang M."/>
            <person name="Pangilinan J."/>
            <person name="Lipzen A."/>
            <person name="Lesage-Meessen L."/>
            <person name="Navarro D."/>
            <person name="Riley R."/>
            <person name="Grigoriev I.V."/>
            <person name="Zhou S."/>
            <person name="Raouche S."/>
            <person name="Rosso M.N."/>
        </authorList>
    </citation>
    <scope>NUCLEOTIDE SEQUENCE [LARGE SCALE GENOMIC DNA]</scope>
    <source>
        <strain evidence="1 2">BRFM 1820</strain>
    </source>
</reference>
<dbReference type="Proteomes" id="UP000256964">
    <property type="component" value="Unassembled WGS sequence"/>
</dbReference>
<sequence length="63" mass="6609">MSAAVAVLAGDDPPNPAGEVKLSLPETWQVESVGKQRQTVCLASVGELRRRPAPASDEGRRPG</sequence>
<dbReference type="EMBL" id="KZ857467">
    <property type="protein sequence ID" value="RDX43311.1"/>
    <property type="molecule type" value="Genomic_DNA"/>
</dbReference>
<protein>
    <submittedName>
        <fullName evidence="1">Uncharacterized protein</fullName>
    </submittedName>
</protein>
<organism evidence="1 2">
    <name type="scientific">Lentinus brumalis</name>
    <dbReference type="NCBI Taxonomy" id="2498619"/>
    <lineage>
        <taxon>Eukaryota</taxon>
        <taxon>Fungi</taxon>
        <taxon>Dikarya</taxon>
        <taxon>Basidiomycota</taxon>
        <taxon>Agaricomycotina</taxon>
        <taxon>Agaricomycetes</taxon>
        <taxon>Polyporales</taxon>
        <taxon>Polyporaceae</taxon>
        <taxon>Lentinus</taxon>
    </lineage>
</organism>
<proteinExistence type="predicted"/>
<evidence type="ECO:0000313" key="2">
    <source>
        <dbReference type="Proteomes" id="UP000256964"/>
    </source>
</evidence>
<accession>A0A371CSQ0</accession>
<gene>
    <name evidence="1" type="ORF">OH76DRAFT_1361388</name>
</gene>
<name>A0A371CSQ0_9APHY</name>